<organism evidence="2 3">
    <name type="scientific">Rhizophagus irregularis</name>
    <dbReference type="NCBI Taxonomy" id="588596"/>
    <lineage>
        <taxon>Eukaryota</taxon>
        <taxon>Fungi</taxon>
        <taxon>Fungi incertae sedis</taxon>
        <taxon>Mucoromycota</taxon>
        <taxon>Glomeromycotina</taxon>
        <taxon>Glomeromycetes</taxon>
        <taxon>Glomerales</taxon>
        <taxon>Glomeraceae</taxon>
        <taxon>Rhizophagus</taxon>
    </lineage>
</organism>
<accession>A0A2N0PC37</accession>
<name>A0A2N0PC37_9GLOM</name>
<sequence length="107" mass="12262">MPSAVFVLCQIKSKGLDGGFTALQFFERGIWQVFFRISGREIVFFLGFWAKVFFGSLGGVKICFYLMAYGSFRLLDLLTLDFGYGVGRIEMVDFARLQDPEQYINRS</sequence>
<keyword evidence="1" id="KW-0472">Membrane</keyword>
<evidence type="ECO:0000313" key="2">
    <source>
        <dbReference type="EMBL" id="PKC04387.1"/>
    </source>
</evidence>
<protein>
    <submittedName>
        <fullName evidence="2">Uncharacterized protein</fullName>
    </submittedName>
</protein>
<comment type="caution">
    <text evidence="2">The sequence shown here is derived from an EMBL/GenBank/DDBJ whole genome shotgun (WGS) entry which is preliminary data.</text>
</comment>
<dbReference type="VEuPathDB" id="FungiDB:FUN_018376"/>
<keyword evidence="1" id="KW-0812">Transmembrane</keyword>
<dbReference type="AlphaFoldDB" id="A0A2N0PC37"/>
<dbReference type="Proteomes" id="UP000232722">
    <property type="component" value="Unassembled WGS sequence"/>
</dbReference>
<evidence type="ECO:0000256" key="1">
    <source>
        <dbReference type="SAM" id="Phobius"/>
    </source>
</evidence>
<gene>
    <name evidence="2" type="ORF">RhiirA5_502801</name>
</gene>
<keyword evidence="1" id="KW-1133">Transmembrane helix</keyword>
<dbReference type="EMBL" id="LLXJ01001018">
    <property type="protein sequence ID" value="PKC04387.1"/>
    <property type="molecule type" value="Genomic_DNA"/>
</dbReference>
<feature type="transmembrane region" description="Helical" evidence="1">
    <location>
        <begin position="42"/>
        <end position="68"/>
    </location>
</feature>
<reference evidence="2 3" key="2">
    <citation type="submission" date="2017-09" db="EMBL/GenBank/DDBJ databases">
        <title>Extensive intraspecific genome diversity in a model arbuscular mycorrhizal fungus.</title>
        <authorList>
            <person name="Chen E.C."/>
            <person name="Morin E."/>
            <person name="Beaudet D."/>
            <person name="Noel J."/>
            <person name="Ndikumana S."/>
            <person name="Charron P."/>
            <person name="St-Onge C."/>
            <person name="Giorgi J."/>
            <person name="Grigoriev I.V."/>
            <person name="Roux C."/>
            <person name="Martin F.M."/>
            <person name="Corradi N."/>
        </authorList>
    </citation>
    <scope>NUCLEOTIDE SEQUENCE [LARGE SCALE GENOMIC DNA]</scope>
    <source>
        <strain evidence="2 3">A5</strain>
    </source>
</reference>
<reference evidence="2 3" key="1">
    <citation type="submission" date="2016-04" db="EMBL/GenBank/DDBJ databases">
        <title>Genome analyses suggest a sexual origin of heterokaryosis in a supposedly ancient asexual fungus.</title>
        <authorList>
            <person name="Ropars J."/>
            <person name="Sedzielewska K."/>
            <person name="Noel J."/>
            <person name="Charron P."/>
            <person name="Farinelli L."/>
            <person name="Marton T."/>
            <person name="Kruger M."/>
            <person name="Pelin A."/>
            <person name="Brachmann A."/>
            <person name="Corradi N."/>
        </authorList>
    </citation>
    <scope>NUCLEOTIDE SEQUENCE [LARGE SCALE GENOMIC DNA]</scope>
    <source>
        <strain evidence="2 3">A5</strain>
    </source>
</reference>
<evidence type="ECO:0000313" key="3">
    <source>
        <dbReference type="Proteomes" id="UP000232722"/>
    </source>
</evidence>
<proteinExistence type="predicted"/>